<evidence type="ECO:0000313" key="4">
    <source>
        <dbReference type="Proteomes" id="UP001229421"/>
    </source>
</evidence>
<sequence>MPTRLHFCILVFILFTTLSFNGVAPHTEDLEKRHKVSTNDANFGLMKRSGSSGRVLEQQDNNNLDELEDTRAKPRVMGHGQFKNWRSQPSDVGEEDGIEGREIMFSKKIKLKPKGNSPRNRLGPVPAPKV</sequence>
<evidence type="ECO:0000256" key="2">
    <source>
        <dbReference type="SAM" id="SignalP"/>
    </source>
</evidence>
<keyword evidence="4" id="KW-1185">Reference proteome</keyword>
<feature type="chain" id="PRO_5042257239" evidence="2">
    <location>
        <begin position="20"/>
        <end position="130"/>
    </location>
</feature>
<keyword evidence="2" id="KW-0732">Signal</keyword>
<organism evidence="3 4">
    <name type="scientific">Tagetes erecta</name>
    <name type="common">African marigold</name>
    <dbReference type="NCBI Taxonomy" id="13708"/>
    <lineage>
        <taxon>Eukaryota</taxon>
        <taxon>Viridiplantae</taxon>
        <taxon>Streptophyta</taxon>
        <taxon>Embryophyta</taxon>
        <taxon>Tracheophyta</taxon>
        <taxon>Spermatophyta</taxon>
        <taxon>Magnoliopsida</taxon>
        <taxon>eudicotyledons</taxon>
        <taxon>Gunneridae</taxon>
        <taxon>Pentapetalae</taxon>
        <taxon>asterids</taxon>
        <taxon>campanulids</taxon>
        <taxon>Asterales</taxon>
        <taxon>Asteraceae</taxon>
        <taxon>Asteroideae</taxon>
        <taxon>Heliantheae alliance</taxon>
        <taxon>Tageteae</taxon>
        <taxon>Tagetes</taxon>
    </lineage>
</organism>
<comment type="caution">
    <text evidence="3">The sequence shown here is derived from an EMBL/GenBank/DDBJ whole genome shotgun (WGS) entry which is preliminary data.</text>
</comment>
<evidence type="ECO:0000256" key="1">
    <source>
        <dbReference type="SAM" id="MobiDB-lite"/>
    </source>
</evidence>
<evidence type="ECO:0000313" key="3">
    <source>
        <dbReference type="EMBL" id="KAK1427484.1"/>
    </source>
</evidence>
<feature type="region of interest" description="Disordered" evidence="1">
    <location>
        <begin position="106"/>
        <end position="130"/>
    </location>
</feature>
<name>A0AAD8KQF8_TARER</name>
<protein>
    <submittedName>
        <fullName evidence="3">Uncharacterized protein</fullName>
    </submittedName>
</protein>
<dbReference type="Proteomes" id="UP001229421">
    <property type="component" value="Unassembled WGS sequence"/>
</dbReference>
<dbReference type="AlphaFoldDB" id="A0AAD8KQF8"/>
<proteinExistence type="predicted"/>
<gene>
    <name evidence="3" type="ORF">QVD17_16170</name>
</gene>
<accession>A0AAD8KQF8</accession>
<reference evidence="3" key="1">
    <citation type="journal article" date="2023" name="bioRxiv">
        <title>Improved chromosome-level genome assembly for marigold (Tagetes erecta).</title>
        <authorList>
            <person name="Jiang F."/>
            <person name="Yuan L."/>
            <person name="Wang S."/>
            <person name="Wang H."/>
            <person name="Xu D."/>
            <person name="Wang A."/>
            <person name="Fan W."/>
        </authorList>
    </citation>
    <scope>NUCLEOTIDE SEQUENCE</scope>
    <source>
        <strain evidence="3">WSJ</strain>
        <tissue evidence="3">Leaf</tissue>
    </source>
</reference>
<dbReference type="EMBL" id="JAUHHV010000004">
    <property type="protein sequence ID" value="KAK1427484.1"/>
    <property type="molecule type" value="Genomic_DNA"/>
</dbReference>
<feature type="signal peptide" evidence="2">
    <location>
        <begin position="1"/>
        <end position="19"/>
    </location>
</feature>
<feature type="region of interest" description="Disordered" evidence="1">
    <location>
        <begin position="41"/>
        <end position="75"/>
    </location>
</feature>